<gene>
    <name evidence="2" type="ORF">VITISV_028045</name>
</gene>
<evidence type="ECO:0000313" key="2">
    <source>
        <dbReference type="EMBL" id="CAN60983.1"/>
    </source>
</evidence>
<dbReference type="ExpressionAtlas" id="A5B5X4">
    <property type="expression patterns" value="baseline"/>
</dbReference>
<protein>
    <submittedName>
        <fullName evidence="2">Uncharacterized protein</fullName>
    </submittedName>
</protein>
<name>A5B5X4_VITVI</name>
<reference evidence="2" key="1">
    <citation type="journal article" date="2007" name="PLoS ONE">
        <title>The first genome sequence of an elite grapevine cultivar (Pinot noir Vitis vinifera L.): coping with a highly heterozygous genome.</title>
        <authorList>
            <person name="Velasco R."/>
            <person name="Zharkikh A."/>
            <person name="Troggio M."/>
            <person name="Cartwright D.A."/>
            <person name="Cestaro A."/>
            <person name="Pruss D."/>
            <person name="Pindo M."/>
            <person name="FitzGerald L.M."/>
            <person name="Vezzulli S."/>
            <person name="Reid J."/>
            <person name="Malacarne G."/>
            <person name="Iliev D."/>
            <person name="Coppola G."/>
            <person name="Wardell B."/>
            <person name="Micheletti D."/>
            <person name="Macalma T."/>
            <person name="Facci M."/>
            <person name="Mitchell J.T."/>
            <person name="Perazzolli M."/>
            <person name="Eldredge G."/>
            <person name="Gatto P."/>
            <person name="Oyzerski R."/>
            <person name="Moretto M."/>
            <person name="Gutin N."/>
            <person name="Stefanini M."/>
            <person name="Chen Y."/>
            <person name="Segala C."/>
            <person name="Davenport C."/>
            <person name="Dematte L."/>
            <person name="Mraz A."/>
            <person name="Battilana J."/>
            <person name="Stormo K."/>
            <person name="Costa F."/>
            <person name="Tao Q."/>
            <person name="Si-Ammour A."/>
            <person name="Harkins T."/>
            <person name="Lackey A."/>
            <person name="Perbost C."/>
            <person name="Taillon B."/>
            <person name="Stella A."/>
            <person name="Solovyev V."/>
            <person name="Fawcett J.A."/>
            <person name="Sterck L."/>
            <person name="Vandepoele K."/>
            <person name="Grando S.M."/>
            <person name="Toppo S."/>
            <person name="Moser C."/>
            <person name="Lanchbury J."/>
            <person name="Bogden R."/>
            <person name="Skolnick M."/>
            <person name="Sgaramella V."/>
            <person name="Bhatnagar S.K."/>
            <person name="Fontana P."/>
            <person name="Gutin A."/>
            <person name="Van de Peer Y."/>
            <person name="Salamini F."/>
            <person name="Viola R."/>
        </authorList>
    </citation>
    <scope>NUCLEOTIDE SEQUENCE</scope>
</reference>
<dbReference type="AlphaFoldDB" id="A5B5X4"/>
<evidence type="ECO:0000256" key="1">
    <source>
        <dbReference type="SAM" id="MobiDB-lite"/>
    </source>
</evidence>
<sequence length="340" mass="37620">MAPKRDTAAFRAQGKRPAEPSQPGEADARRKARFDVVTILEPIFPTVVRAFYSRVTYGHGGPIVSTVRGVQIKLDPESICRIFDIALVRLKLLGRMKFEKGPDGSWIRKVKRPVAHPAVEEEAEIREMEGEQFEGCQLGATLSGGTMSEAVHTTGTSSQPSFTDPPHAHTSPHQAPYDPSQAPWMDLGAQISSLGTRMEELAVVNDIVAFRTGHLGRGAYGKTQPLFKDNLFLEGFIGCLADSSSPRKVIQKIQEKFEDISSLLCRLRSKYNELLELQAENHLRRTKVPDANFILNSFALGNLNDSKSDSTINKNYSFVGRSREAKNIGLLDLQLELDDA</sequence>
<accession>A5B5X4</accession>
<dbReference type="EMBL" id="AM447723">
    <property type="protein sequence ID" value="CAN60983.1"/>
    <property type="molecule type" value="Genomic_DNA"/>
</dbReference>
<proteinExistence type="predicted"/>
<feature type="region of interest" description="Disordered" evidence="1">
    <location>
        <begin position="1"/>
        <end position="29"/>
    </location>
</feature>
<feature type="region of interest" description="Disordered" evidence="1">
    <location>
        <begin position="147"/>
        <end position="180"/>
    </location>
</feature>
<feature type="compositionally biased region" description="Polar residues" evidence="1">
    <location>
        <begin position="147"/>
        <end position="162"/>
    </location>
</feature>
<organism evidence="2">
    <name type="scientific">Vitis vinifera</name>
    <name type="common">Grape</name>
    <dbReference type="NCBI Taxonomy" id="29760"/>
    <lineage>
        <taxon>Eukaryota</taxon>
        <taxon>Viridiplantae</taxon>
        <taxon>Streptophyta</taxon>
        <taxon>Embryophyta</taxon>
        <taxon>Tracheophyta</taxon>
        <taxon>Spermatophyta</taxon>
        <taxon>Magnoliopsida</taxon>
        <taxon>eudicotyledons</taxon>
        <taxon>Gunneridae</taxon>
        <taxon>Pentapetalae</taxon>
        <taxon>rosids</taxon>
        <taxon>Vitales</taxon>
        <taxon>Vitaceae</taxon>
        <taxon>Viteae</taxon>
        <taxon>Vitis</taxon>
    </lineage>
</organism>